<comment type="caution">
    <text evidence="4">The sequence shown here is derived from an EMBL/GenBank/DDBJ whole genome shotgun (WGS) entry which is preliminary data.</text>
</comment>
<evidence type="ECO:0000313" key="5">
    <source>
        <dbReference type="Proteomes" id="UP001551658"/>
    </source>
</evidence>
<dbReference type="PRINTS" id="PR00385">
    <property type="entry name" value="P450"/>
</dbReference>
<comment type="cofactor">
    <cofactor evidence="1">
        <name>heme</name>
        <dbReference type="ChEBI" id="CHEBI:30413"/>
    </cofactor>
</comment>
<name>A0ABV3FGD3_9NOCA</name>
<reference evidence="4 5" key="1">
    <citation type="submission" date="2024-06" db="EMBL/GenBank/DDBJ databases">
        <title>The Natural Products Discovery Center: Release of the First 8490 Sequenced Strains for Exploring Actinobacteria Biosynthetic Diversity.</title>
        <authorList>
            <person name="Kalkreuter E."/>
            <person name="Kautsar S.A."/>
            <person name="Yang D."/>
            <person name="Bader C.D."/>
            <person name="Teijaro C.N."/>
            <person name="Fluegel L."/>
            <person name="Davis C.M."/>
            <person name="Simpson J.R."/>
            <person name="Lauterbach L."/>
            <person name="Steele A.D."/>
            <person name="Gui C."/>
            <person name="Meng S."/>
            <person name="Li G."/>
            <person name="Viehrig K."/>
            <person name="Ye F."/>
            <person name="Su P."/>
            <person name="Kiefer A.F."/>
            <person name="Nichols A."/>
            <person name="Cepeda A.J."/>
            <person name="Yan W."/>
            <person name="Fan B."/>
            <person name="Jiang Y."/>
            <person name="Adhikari A."/>
            <person name="Zheng C.-J."/>
            <person name="Schuster L."/>
            <person name="Cowan T.M."/>
            <person name="Smanski M.J."/>
            <person name="Chevrette M.G."/>
            <person name="De Carvalho L.P.S."/>
            <person name="Shen B."/>
        </authorList>
    </citation>
    <scope>NUCLEOTIDE SEQUENCE [LARGE SCALE GENOMIC DNA]</scope>
    <source>
        <strain evidence="4 5">NPDC050671</strain>
    </source>
</reference>
<keyword evidence="3" id="KW-0349">Heme</keyword>
<dbReference type="Proteomes" id="UP001551658">
    <property type="component" value="Unassembled WGS sequence"/>
</dbReference>
<keyword evidence="3" id="KW-0560">Oxidoreductase</keyword>
<comment type="similarity">
    <text evidence="2 3">Belongs to the cytochrome P450 family.</text>
</comment>
<sequence length="452" mass="50917">MTSSTEVTSAPAVHKPPAAGLRAGLFRDPFRYLMDAAARHEGLVRVDPGLLHVYVVSHPDFVRRILVTNAANYPKGSMMAPFRTALGNGLVTSEGDYWKRQRRLMQPAFHSEQLRAMESHITACVERAIERWRRTAAQGTPLDIMEEGTRLNVEIVLGALFSTSLDAERAERLRALTSRVFAGLASKVWTFFLPGRLPLPGATAYQRAVADLDAEVYRLIAERRAAENRPRDLLGLLLDAEDAETGERMSDLQLRDEVFTLFMSGYETTATGITWISYELARHPEIADAIVGELDRVGVRGLPAFAELPGLEYQRRVIDEAFRLHPAFPIWFRTAVDADTLGPYRLPKNARIILNPHITHRDPRFWEDPETFDPDRFVPERFGPALRHAYYPFGKGSRVCIGERLAVTITQMVVTALVRHFEFTIAEGFEVIPRYVVTCQPKGGLPLALRER</sequence>
<keyword evidence="3" id="KW-0408">Iron</keyword>
<dbReference type="InterPro" id="IPR017972">
    <property type="entry name" value="Cyt_P450_CS"/>
</dbReference>
<dbReference type="InterPro" id="IPR050121">
    <property type="entry name" value="Cytochrome_P450_monoxygenase"/>
</dbReference>
<organism evidence="4 5">
    <name type="scientific">Nocardia fusca</name>
    <dbReference type="NCBI Taxonomy" id="941183"/>
    <lineage>
        <taxon>Bacteria</taxon>
        <taxon>Bacillati</taxon>
        <taxon>Actinomycetota</taxon>
        <taxon>Actinomycetes</taxon>
        <taxon>Mycobacteriales</taxon>
        <taxon>Nocardiaceae</taxon>
        <taxon>Nocardia</taxon>
    </lineage>
</organism>
<dbReference type="InterPro" id="IPR001128">
    <property type="entry name" value="Cyt_P450"/>
</dbReference>
<gene>
    <name evidence="4" type="ORF">AB0H72_28905</name>
</gene>
<evidence type="ECO:0000256" key="3">
    <source>
        <dbReference type="RuleBase" id="RU000461"/>
    </source>
</evidence>
<dbReference type="InterPro" id="IPR036396">
    <property type="entry name" value="Cyt_P450_sf"/>
</dbReference>
<proteinExistence type="inferred from homology"/>
<dbReference type="EMBL" id="JBFAIH010000021">
    <property type="protein sequence ID" value="MEV0366721.1"/>
    <property type="molecule type" value="Genomic_DNA"/>
</dbReference>
<keyword evidence="3" id="KW-0479">Metal-binding</keyword>
<dbReference type="PANTHER" id="PTHR24305">
    <property type="entry name" value="CYTOCHROME P450"/>
    <property type="match status" value="1"/>
</dbReference>
<dbReference type="Pfam" id="PF00067">
    <property type="entry name" value="p450"/>
    <property type="match status" value="1"/>
</dbReference>
<protein>
    <submittedName>
        <fullName evidence="4">Cytochrome P450</fullName>
    </submittedName>
</protein>
<dbReference type="PRINTS" id="PR00463">
    <property type="entry name" value="EP450I"/>
</dbReference>
<dbReference type="PROSITE" id="PS00086">
    <property type="entry name" value="CYTOCHROME_P450"/>
    <property type="match status" value="1"/>
</dbReference>
<dbReference type="RefSeq" id="WP_357985156.1">
    <property type="nucleotide sequence ID" value="NZ_JBFAIH010000021.1"/>
</dbReference>
<evidence type="ECO:0000313" key="4">
    <source>
        <dbReference type="EMBL" id="MEV0366721.1"/>
    </source>
</evidence>
<dbReference type="InterPro" id="IPR002401">
    <property type="entry name" value="Cyt_P450_E_grp-I"/>
</dbReference>
<keyword evidence="3" id="KW-0503">Monooxygenase</keyword>
<dbReference type="Gene3D" id="1.10.630.10">
    <property type="entry name" value="Cytochrome P450"/>
    <property type="match status" value="1"/>
</dbReference>
<accession>A0ABV3FGD3</accession>
<dbReference type="SUPFAM" id="SSF48264">
    <property type="entry name" value="Cytochrome P450"/>
    <property type="match status" value="1"/>
</dbReference>
<dbReference type="PANTHER" id="PTHR24305:SF166">
    <property type="entry name" value="CYTOCHROME P450 12A4, MITOCHONDRIAL-RELATED"/>
    <property type="match status" value="1"/>
</dbReference>
<evidence type="ECO:0000256" key="1">
    <source>
        <dbReference type="ARBA" id="ARBA00001971"/>
    </source>
</evidence>
<evidence type="ECO:0000256" key="2">
    <source>
        <dbReference type="ARBA" id="ARBA00010617"/>
    </source>
</evidence>
<keyword evidence="5" id="KW-1185">Reference proteome</keyword>